<dbReference type="SUPFAM" id="SSF48452">
    <property type="entry name" value="TPR-like"/>
    <property type="match status" value="1"/>
</dbReference>
<dbReference type="RefSeq" id="XP_035539564.1">
    <property type="nucleotide sequence ID" value="XM_035683671.1"/>
</dbReference>
<feature type="region of interest" description="Disordered" evidence="1">
    <location>
        <begin position="152"/>
        <end position="181"/>
    </location>
</feature>
<dbReference type="PANTHER" id="PTHR26312">
    <property type="entry name" value="TETRATRICOPEPTIDE REPEAT PROTEIN 5"/>
    <property type="match status" value="1"/>
</dbReference>
<dbReference type="OrthoDB" id="439046at2759"/>
<dbReference type="Gene3D" id="1.25.40.10">
    <property type="entry name" value="Tetratricopeptide repeat domain"/>
    <property type="match status" value="1"/>
</dbReference>
<keyword evidence="2" id="KW-1185">Reference proteome</keyword>
<feature type="compositionally biased region" description="Polar residues" evidence="1">
    <location>
        <begin position="1"/>
        <end position="16"/>
    </location>
</feature>
<gene>
    <name evidence="3" type="primary">LOC109013907</name>
</gene>
<protein>
    <submittedName>
        <fullName evidence="3">Uncharacterized protein LOC109013907</fullName>
    </submittedName>
</protein>
<feature type="region of interest" description="Disordered" evidence="1">
    <location>
        <begin position="60"/>
        <end position="97"/>
    </location>
</feature>
<feature type="region of interest" description="Disordered" evidence="1">
    <location>
        <begin position="286"/>
        <end position="320"/>
    </location>
</feature>
<evidence type="ECO:0000313" key="3">
    <source>
        <dbReference type="RefSeq" id="XP_035539564.1"/>
    </source>
</evidence>
<evidence type="ECO:0000313" key="2">
    <source>
        <dbReference type="Proteomes" id="UP000235220"/>
    </source>
</evidence>
<evidence type="ECO:0000256" key="1">
    <source>
        <dbReference type="SAM" id="MobiDB-lite"/>
    </source>
</evidence>
<organism evidence="2 3">
    <name type="scientific">Juglans regia</name>
    <name type="common">English walnut</name>
    <dbReference type="NCBI Taxonomy" id="51240"/>
    <lineage>
        <taxon>Eukaryota</taxon>
        <taxon>Viridiplantae</taxon>
        <taxon>Streptophyta</taxon>
        <taxon>Embryophyta</taxon>
        <taxon>Tracheophyta</taxon>
        <taxon>Spermatophyta</taxon>
        <taxon>Magnoliopsida</taxon>
        <taxon>eudicotyledons</taxon>
        <taxon>Gunneridae</taxon>
        <taxon>Pentapetalae</taxon>
        <taxon>rosids</taxon>
        <taxon>fabids</taxon>
        <taxon>Fagales</taxon>
        <taxon>Juglandaceae</taxon>
        <taxon>Juglans</taxon>
    </lineage>
</organism>
<sequence length="320" mass="34725">MLLRSSSAPILNSSWIPHTKDSSPESEPVLHLSRTRSVSLTTSFHHFPTEDSTKKLTQALTETDFQSPPTLRRRNSISRSPKKLPKITVKEGEEEEQELKPSLVSSVSSVQRLFSSSGLGESVVDNEGCAVGKKDSVMQTLVAGGGVGSDGGRICGGGGRRGSNGGDGGDDGWSGSFESNNHGSENTDVYYQKMIEANPGNALLLGNYAKFLKEVRGDLTKAEEYCGRAILANPSDGNALSLYADLIWKTNKDADRAETYFHQAVKTAPDDCYVLASYARFLWDAEEEEDEEEQHKTDHSHASPTSFFHGASHQSHLTAA</sequence>
<reference evidence="3" key="1">
    <citation type="submission" date="2025-08" db="UniProtKB">
        <authorList>
            <consortium name="RefSeq"/>
        </authorList>
    </citation>
    <scope>IDENTIFICATION</scope>
    <source>
        <tissue evidence="3">Leaves</tissue>
    </source>
</reference>
<dbReference type="Proteomes" id="UP000235220">
    <property type="component" value="Chromosome 12"/>
</dbReference>
<accession>A0A6P9DWD1</accession>
<proteinExistence type="predicted"/>
<dbReference type="PANTHER" id="PTHR26312:SF215">
    <property type="entry name" value="TPR REPEAT PROTEIN"/>
    <property type="match status" value="1"/>
</dbReference>
<dbReference type="InterPro" id="IPR011990">
    <property type="entry name" value="TPR-like_helical_dom_sf"/>
</dbReference>
<feature type="compositionally biased region" description="Polar residues" evidence="1">
    <location>
        <begin position="302"/>
        <end position="320"/>
    </location>
</feature>
<name>A0A6P9DWD1_JUGRE</name>
<dbReference type="Gramene" id="Jr12_20000_p1">
    <property type="protein sequence ID" value="cds.Jr12_20000_p1"/>
    <property type="gene ID" value="Jr12_20000"/>
</dbReference>
<feature type="compositionally biased region" description="Basic residues" evidence="1">
    <location>
        <begin position="71"/>
        <end position="85"/>
    </location>
</feature>
<dbReference type="FunCoup" id="A0A6P9DWD1">
    <property type="interactions" value="32"/>
</dbReference>
<feature type="compositionally biased region" description="Gly residues" evidence="1">
    <location>
        <begin position="152"/>
        <end position="167"/>
    </location>
</feature>
<feature type="region of interest" description="Disordered" evidence="1">
    <location>
        <begin position="1"/>
        <end position="34"/>
    </location>
</feature>
<dbReference type="AlphaFoldDB" id="A0A6P9DWD1"/>
<dbReference type="GeneID" id="109013907"/>
<feature type="compositionally biased region" description="Polar residues" evidence="1">
    <location>
        <begin position="60"/>
        <end position="69"/>
    </location>
</feature>
<dbReference type="KEGG" id="jre:109013907"/>